<dbReference type="EMBL" id="JAHRHJ020000001">
    <property type="protein sequence ID" value="KAH9329263.1"/>
    <property type="molecule type" value="Genomic_DNA"/>
</dbReference>
<proteinExistence type="predicted"/>
<comment type="caution">
    <text evidence="1">The sequence shown here is derived from an EMBL/GenBank/DDBJ whole genome shotgun (WGS) entry which is preliminary data.</text>
</comment>
<dbReference type="PANTHER" id="PTHR14363:SF17">
    <property type="entry name" value="HEPARANASE-LIKE PROTEIN 3"/>
    <property type="match status" value="1"/>
</dbReference>
<name>A0AA38GVX7_TAXCH</name>
<dbReference type="AlphaFoldDB" id="A0AA38GVX7"/>
<feature type="non-terminal residue" evidence="1">
    <location>
        <position position="75"/>
    </location>
</feature>
<feature type="non-terminal residue" evidence="1">
    <location>
        <position position="1"/>
    </location>
</feature>
<organism evidence="1 2">
    <name type="scientific">Taxus chinensis</name>
    <name type="common">Chinese yew</name>
    <name type="synonym">Taxus wallichiana var. chinensis</name>
    <dbReference type="NCBI Taxonomy" id="29808"/>
    <lineage>
        <taxon>Eukaryota</taxon>
        <taxon>Viridiplantae</taxon>
        <taxon>Streptophyta</taxon>
        <taxon>Embryophyta</taxon>
        <taxon>Tracheophyta</taxon>
        <taxon>Spermatophyta</taxon>
        <taxon>Pinopsida</taxon>
        <taxon>Pinidae</taxon>
        <taxon>Conifers II</taxon>
        <taxon>Cupressales</taxon>
        <taxon>Taxaceae</taxon>
        <taxon>Taxus</taxon>
    </lineage>
</organism>
<gene>
    <name evidence="1" type="ORF">KI387_001371</name>
</gene>
<evidence type="ECO:0000313" key="2">
    <source>
        <dbReference type="Proteomes" id="UP000824469"/>
    </source>
</evidence>
<protein>
    <submittedName>
        <fullName evidence="1">Uncharacterized protein</fullName>
    </submittedName>
</protein>
<dbReference type="Proteomes" id="UP000824469">
    <property type="component" value="Unassembled WGS sequence"/>
</dbReference>
<accession>A0AA38GVX7</accession>
<dbReference type="PANTHER" id="PTHR14363">
    <property type="entry name" value="HEPARANASE-RELATED"/>
    <property type="match status" value="1"/>
</dbReference>
<sequence length="75" mass="8331">YIDQLGMACAYNAKSFCRQSLVGGNYGLLSATTYVPNPDYYSALLWHRPMGVRVLSISSKETQHLHAHAHCSKTT</sequence>
<dbReference type="Gene3D" id="3.20.20.80">
    <property type="entry name" value="Glycosidases"/>
    <property type="match status" value="1"/>
</dbReference>
<dbReference type="SUPFAM" id="SSF51445">
    <property type="entry name" value="(Trans)glycosidases"/>
    <property type="match status" value="1"/>
</dbReference>
<reference evidence="1 2" key="1">
    <citation type="journal article" date="2021" name="Nat. Plants">
        <title>The Taxus genome provides insights into paclitaxel biosynthesis.</title>
        <authorList>
            <person name="Xiong X."/>
            <person name="Gou J."/>
            <person name="Liao Q."/>
            <person name="Li Y."/>
            <person name="Zhou Q."/>
            <person name="Bi G."/>
            <person name="Li C."/>
            <person name="Du R."/>
            <person name="Wang X."/>
            <person name="Sun T."/>
            <person name="Guo L."/>
            <person name="Liang H."/>
            <person name="Lu P."/>
            <person name="Wu Y."/>
            <person name="Zhang Z."/>
            <person name="Ro D.K."/>
            <person name="Shang Y."/>
            <person name="Huang S."/>
            <person name="Yan J."/>
        </authorList>
    </citation>
    <scope>NUCLEOTIDE SEQUENCE [LARGE SCALE GENOMIC DNA]</scope>
    <source>
        <strain evidence="1">Ta-2019</strain>
    </source>
</reference>
<dbReference type="GO" id="GO:0009505">
    <property type="term" value="C:plant-type cell wall"/>
    <property type="evidence" value="ECO:0007669"/>
    <property type="project" value="TreeGrafter"/>
</dbReference>
<evidence type="ECO:0000313" key="1">
    <source>
        <dbReference type="EMBL" id="KAH9329263.1"/>
    </source>
</evidence>
<dbReference type="GO" id="GO:0004566">
    <property type="term" value="F:beta-glucuronidase activity"/>
    <property type="evidence" value="ECO:0007669"/>
    <property type="project" value="TreeGrafter"/>
</dbReference>
<dbReference type="InterPro" id="IPR017853">
    <property type="entry name" value="GH"/>
</dbReference>
<keyword evidence="2" id="KW-1185">Reference proteome</keyword>